<dbReference type="GO" id="GO:0012505">
    <property type="term" value="C:endomembrane system"/>
    <property type="evidence" value="ECO:0007669"/>
    <property type="project" value="TreeGrafter"/>
</dbReference>
<reference evidence="2" key="1">
    <citation type="submission" date="2022-11" db="EMBL/GenBank/DDBJ databases">
        <title>Draft genome sequence of Hoeflea poritis E7-10 and Hoeflea prorocentri PM5-8, separated from scleractinian coral Porites lutea and marine dinoflagellate.</title>
        <authorList>
            <person name="Zhang G."/>
            <person name="Wei Q."/>
            <person name="Cai L."/>
        </authorList>
    </citation>
    <scope>NUCLEOTIDE SEQUENCE</scope>
    <source>
        <strain evidence="2">PM5-8</strain>
    </source>
</reference>
<dbReference type="InterPro" id="IPR036928">
    <property type="entry name" value="AS_sf"/>
</dbReference>
<dbReference type="AlphaFoldDB" id="A0A9X3ZJY0"/>
<dbReference type="InterPro" id="IPR052739">
    <property type="entry name" value="FAAH2"/>
</dbReference>
<comment type="caution">
    <text evidence="2">The sequence shown here is derived from an EMBL/GenBank/DDBJ whole genome shotgun (WGS) entry which is preliminary data.</text>
</comment>
<dbReference type="Gene3D" id="3.90.1300.10">
    <property type="entry name" value="Amidase signature (AS) domain"/>
    <property type="match status" value="1"/>
</dbReference>
<dbReference type="PANTHER" id="PTHR43372">
    <property type="entry name" value="FATTY-ACID AMIDE HYDROLASE"/>
    <property type="match status" value="1"/>
</dbReference>
<feature type="domain" description="Amidase" evidence="1">
    <location>
        <begin position="50"/>
        <end position="443"/>
    </location>
</feature>
<evidence type="ECO:0000259" key="1">
    <source>
        <dbReference type="Pfam" id="PF01425"/>
    </source>
</evidence>
<dbReference type="Pfam" id="PF01425">
    <property type="entry name" value="Amidase"/>
    <property type="match status" value="1"/>
</dbReference>
<dbReference type="InterPro" id="IPR023631">
    <property type="entry name" value="Amidase_dom"/>
</dbReference>
<keyword evidence="3" id="KW-1185">Reference proteome</keyword>
<name>A0A9X3ZJY0_9HYPH</name>
<gene>
    <name evidence="2" type="ORF">OQ273_21080</name>
</gene>
<accession>A0A9X3ZJY0</accession>
<protein>
    <submittedName>
        <fullName evidence="2">Amidase</fullName>
    </submittedName>
</protein>
<dbReference type="Proteomes" id="UP001151234">
    <property type="component" value="Unassembled WGS sequence"/>
</dbReference>
<evidence type="ECO:0000313" key="2">
    <source>
        <dbReference type="EMBL" id="MDA5401080.1"/>
    </source>
</evidence>
<sequence length="464" mass="49010">MDNATDVLAALKAGKTTQQEMLGSLSARRQAVEPHIKAFIHICDPVAPASIETPLAGLAITVKDQIHVAGMPCTFGVKERRPPVPENTASAVQRLVDAGATVIGKTSLPPFAMDFQTSNDLVGTTNNPWNLAYTAGGSSGGGAAAVASGMSLADIGADLAGSLRIPASFCGVFSLLPGAGALSGDGMLKKEGAQLRHFARIGPIGRSVDDLALLWAHMSQTVQPAVQDDNRQIRLAVSDGASVMPVESRVRQVFGDAIGAFSASDVNVTSALPENLLVYASWSAYGTIMGHETGALMNPVQRFLARIFGRSAARQSPRFLAPVHNGYRRNKAAYRHALDRQAMVTRDLEAFLDAYDALLLPVCCVGAFEHREPGSVTGPVRNYTEPFDIDGKPVSYLDALTSFATPVSLAGNPVVTMPLGLDRLGLPVGAQLVGKTGHEWQLLDVARRLSGMLPRITAPDLVTK</sequence>
<dbReference type="SUPFAM" id="SSF75304">
    <property type="entry name" value="Amidase signature (AS) enzymes"/>
    <property type="match status" value="1"/>
</dbReference>
<dbReference type="EMBL" id="JAPJZI010000001">
    <property type="protein sequence ID" value="MDA5401080.1"/>
    <property type="molecule type" value="Genomic_DNA"/>
</dbReference>
<evidence type="ECO:0000313" key="3">
    <source>
        <dbReference type="Proteomes" id="UP001151234"/>
    </source>
</evidence>
<organism evidence="2 3">
    <name type="scientific">Hoeflea prorocentri</name>
    <dbReference type="NCBI Taxonomy" id="1922333"/>
    <lineage>
        <taxon>Bacteria</taxon>
        <taxon>Pseudomonadati</taxon>
        <taxon>Pseudomonadota</taxon>
        <taxon>Alphaproteobacteria</taxon>
        <taxon>Hyphomicrobiales</taxon>
        <taxon>Rhizobiaceae</taxon>
        <taxon>Hoeflea</taxon>
    </lineage>
</organism>
<dbReference type="RefSeq" id="WP_267992890.1">
    <property type="nucleotide sequence ID" value="NZ_JAPJZI010000001.1"/>
</dbReference>
<dbReference type="PANTHER" id="PTHR43372:SF4">
    <property type="entry name" value="FATTY-ACID AMIDE HYDROLASE 2"/>
    <property type="match status" value="1"/>
</dbReference>
<proteinExistence type="predicted"/>